<organism evidence="11 12">
    <name type="scientific">Microbispora maris</name>
    <dbReference type="NCBI Taxonomy" id="3144104"/>
    <lineage>
        <taxon>Bacteria</taxon>
        <taxon>Bacillati</taxon>
        <taxon>Actinomycetota</taxon>
        <taxon>Actinomycetes</taxon>
        <taxon>Streptosporangiales</taxon>
        <taxon>Streptosporangiaceae</taxon>
        <taxon>Microbispora</taxon>
    </lineage>
</organism>
<feature type="transmembrane region" description="Helical" evidence="9">
    <location>
        <begin position="334"/>
        <end position="355"/>
    </location>
</feature>
<keyword evidence="7 9" id="KW-0472">Membrane</keyword>
<dbReference type="InterPro" id="IPR005279">
    <property type="entry name" value="Dipep/tripep_permease"/>
</dbReference>
<dbReference type="InterPro" id="IPR050171">
    <property type="entry name" value="MFS_Transporters"/>
</dbReference>
<accession>A0ABV0ATD5</accession>
<feature type="transmembrane region" description="Helical" evidence="9">
    <location>
        <begin position="183"/>
        <end position="202"/>
    </location>
</feature>
<keyword evidence="6 9" id="KW-1133">Transmembrane helix</keyword>
<evidence type="ECO:0000256" key="4">
    <source>
        <dbReference type="ARBA" id="ARBA00022475"/>
    </source>
</evidence>
<feature type="transmembrane region" description="Helical" evidence="9">
    <location>
        <begin position="463"/>
        <end position="482"/>
    </location>
</feature>
<feature type="transmembrane region" description="Helical" evidence="9">
    <location>
        <begin position="117"/>
        <end position="136"/>
    </location>
</feature>
<evidence type="ECO:0000256" key="5">
    <source>
        <dbReference type="ARBA" id="ARBA00022692"/>
    </source>
</evidence>
<dbReference type="PANTHER" id="PTHR23517">
    <property type="entry name" value="RESISTANCE PROTEIN MDTM, PUTATIVE-RELATED-RELATED"/>
    <property type="match status" value="1"/>
</dbReference>
<dbReference type="PROSITE" id="PS01022">
    <property type="entry name" value="PTR2_1"/>
    <property type="match status" value="1"/>
</dbReference>
<dbReference type="SUPFAM" id="SSF103473">
    <property type="entry name" value="MFS general substrate transporter"/>
    <property type="match status" value="1"/>
</dbReference>
<feature type="transmembrane region" description="Helical" evidence="9">
    <location>
        <begin position="64"/>
        <end position="85"/>
    </location>
</feature>
<evidence type="ECO:0000313" key="11">
    <source>
        <dbReference type="EMBL" id="MEN3537226.1"/>
    </source>
</evidence>
<evidence type="ECO:0000256" key="2">
    <source>
        <dbReference type="ARBA" id="ARBA00005982"/>
    </source>
</evidence>
<dbReference type="NCBIfam" id="TIGR00924">
    <property type="entry name" value="yjdL_sub1_fam"/>
    <property type="match status" value="1"/>
</dbReference>
<feature type="transmembrane region" description="Helical" evidence="9">
    <location>
        <begin position="34"/>
        <end position="52"/>
    </location>
</feature>
<evidence type="ECO:0000313" key="12">
    <source>
        <dbReference type="Proteomes" id="UP001447516"/>
    </source>
</evidence>
<feature type="transmembrane region" description="Helical" evidence="9">
    <location>
        <begin position="394"/>
        <end position="413"/>
    </location>
</feature>
<feature type="transmembrane region" description="Helical" evidence="9">
    <location>
        <begin position="157"/>
        <end position="177"/>
    </location>
</feature>
<dbReference type="Pfam" id="PF00854">
    <property type="entry name" value="PTR2"/>
    <property type="match status" value="1"/>
</dbReference>
<sequence>MASGRSGPPVGERTFFGHPRGLATLFGTEMWERFSYYGMRAVLVLFLTAPVARGGMGLPETTAVGVYGVYIASVYLLALVGGWLADRLLGARRTVLAGALIIMAGHVSMAMPMAGGFVWLGLVLIALGSGLLKPNMSALVGELYRHEDDARRDSGYTVFYMGINLGAFLGIMVVPWLQTGGRWHLAFGAAAVGMAIGLAQYIRGRATLCGAGEEPDHRLTPEEQRRFKLVAGVGLSAGTAALALWALSGTLTVDRFALVLTVVTAAVPIAYFAFLFSSREITAEERTGLFAYVWLFLAAAIFWLVYDQAGSALLLFAKHDTDLDVFGFSIPPGWVGNVNSLAIILVAPLFAQMFLKAGTRISTPLKFAVGLVVVGLSFVVMSVAAGIASGGVKVSVMWLLSVYLIQTVGELFLSPAGLSVTNKLAPRAFENQLMGLWFLSMALGDSVGGQAYRLTRVVPMPAYYLALALAAIAAGLVMLVFVRKLRVLMAEHDHVPPVPAPS</sequence>
<comment type="caution">
    <text evidence="11">The sequence shown here is derived from an EMBL/GenBank/DDBJ whole genome shotgun (WGS) entry which is preliminary data.</text>
</comment>
<proteinExistence type="inferred from homology"/>
<evidence type="ECO:0000256" key="9">
    <source>
        <dbReference type="SAM" id="Phobius"/>
    </source>
</evidence>
<dbReference type="Proteomes" id="UP001447516">
    <property type="component" value="Unassembled WGS sequence"/>
</dbReference>
<dbReference type="PROSITE" id="PS50850">
    <property type="entry name" value="MFS"/>
    <property type="match status" value="1"/>
</dbReference>
<dbReference type="EMBL" id="JBDJAW010000015">
    <property type="protein sequence ID" value="MEN3537226.1"/>
    <property type="molecule type" value="Genomic_DNA"/>
</dbReference>
<evidence type="ECO:0000256" key="7">
    <source>
        <dbReference type="ARBA" id="ARBA00023136"/>
    </source>
</evidence>
<dbReference type="RefSeq" id="WP_346227207.1">
    <property type="nucleotide sequence ID" value="NZ_JBDJAW010000015.1"/>
</dbReference>
<evidence type="ECO:0000259" key="10">
    <source>
        <dbReference type="PROSITE" id="PS50850"/>
    </source>
</evidence>
<evidence type="ECO:0000256" key="6">
    <source>
        <dbReference type="ARBA" id="ARBA00022989"/>
    </source>
</evidence>
<reference evidence="11 12" key="1">
    <citation type="submission" date="2024-05" db="EMBL/GenBank/DDBJ databases">
        <title>Microbispora sp.ZYX-F-249.</title>
        <authorList>
            <person name="Xie H."/>
        </authorList>
    </citation>
    <scope>NUCLEOTIDE SEQUENCE [LARGE SCALE GENOMIC DNA]</scope>
    <source>
        <strain evidence="11 12">ZYX-F-249</strain>
    </source>
</reference>
<name>A0ABV0ATD5_9ACTN</name>
<feature type="domain" description="Major facilitator superfamily (MFS) profile" evidence="10">
    <location>
        <begin position="24"/>
        <end position="486"/>
    </location>
</feature>
<keyword evidence="5 8" id="KW-0812">Transmembrane</keyword>
<comment type="subcellular location">
    <subcellularLocation>
        <location evidence="1">Cell membrane</location>
        <topology evidence="1">Multi-pass membrane protein</topology>
    </subcellularLocation>
    <subcellularLocation>
        <location evidence="8">Membrane</location>
        <topology evidence="8">Multi-pass membrane protein</topology>
    </subcellularLocation>
</comment>
<gene>
    <name evidence="11" type="ORF">AAH991_19095</name>
</gene>
<dbReference type="InterPro" id="IPR036259">
    <property type="entry name" value="MFS_trans_sf"/>
</dbReference>
<keyword evidence="3 8" id="KW-0813">Transport</keyword>
<evidence type="ECO:0000256" key="1">
    <source>
        <dbReference type="ARBA" id="ARBA00004651"/>
    </source>
</evidence>
<feature type="transmembrane region" description="Helical" evidence="9">
    <location>
        <begin position="367"/>
        <end position="388"/>
    </location>
</feature>
<comment type="similarity">
    <text evidence="2 8">Belongs to the major facilitator superfamily. Proton-dependent oligopeptide transporter (POT/PTR) (TC 2.A.17) family.</text>
</comment>
<feature type="transmembrane region" description="Helical" evidence="9">
    <location>
        <begin position="227"/>
        <end position="250"/>
    </location>
</feature>
<dbReference type="PROSITE" id="PS01023">
    <property type="entry name" value="PTR2_2"/>
    <property type="match status" value="1"/>
</dbReference>
<feature type="transmembrane region" description="Helical" evidence="9">
    <location>
        <begin position="433"/>
        <end position="451"/>
    </location>
</feature>
<dbReference type="InterPro" id="IPR000109">
    <property type="entry name" value="POT_fam"/>
</dbReference>
<feature type="transmembrane region" description="Helical" evidence="9">
    <location>
        <begin position="289"/>
        <end position="306"/>
    </location>
</feature>
<keyword evidence="4" id="KW-1003">Cell membrane</keyword>
<dbReference type="Gene3D" id="1.20.1250.20">
    <property type="entry name" value="MFS general substrate transporter like domains"/>
    <property type="match status" value="1"/>
</dbReference>
<evidence type="ECO:0000256" key="3">
    <source>
        <dbReference type="ARBA" id="ARBA00022448"/>
    </source>
</evidence>
<keyword evidence="12" id="KW-1185">Reference proteome</keyword>
<dbReference type="InterPro" id="IPR020846">
    <property type="entry name" value="MFS_dom"/>
</dbReference>
<dbReference type="CDD" id="cd17346">
    <property type="entry name" value="MFS_DtpA_like"/>
    <property type="match status" value="1"/>
</dbReference>
<dbReference type="PANTHER" id="PTHR23517:SF15">
    <property type="entry name" value="PROTON-DEPENDENT OLIGOPEPTIDE FAMILY TRANSPORT PROTEIN"/>
    <property type="match status" value="1"/>
</dbReference>
<evidence type="ECO:0000256" key="8">
    <source>
        <dbReference type="RuleBase" id="RU003755"/>
    </source>
</evidence>
<feature type="transmembrane region" description="Helical" evidence="9">
    <location>
        <begin position="256"/>
        <end position="277"/>
    </location>
</feature>
<protein>
    <submittedName>
        <fullName evidence="11">Oligopeptide:H+ symporter</fullName>
    </submittedName>
</protein>
<dbReference type="InterPro" id="IPR018456">
    <property type="entry name" value="PTR2_symporter_CS"/>
</dbReference>